<evidence type="ECO:0000313" key="4">
    <source>
        <dbReference type="EMBL" id="BDC99936.1"/>
    </source>
</evidence>
<evidence type="ECO:0000313" key="5">
    <source>
        <dbReference type="Proteomes" id="UP001354989"/>
    </source>
</evidence>
<keyword evidence="1" id="KW-0677">Repeat</keyword>
<sequence>MVRFLLFKGKYSRRPMKQGKNIAITFFLTLLCVSVAFAQGVEEYQQYHQEGRELAKEKKYKEAIASFSKAIEIMPYYTAIHLDRGATRLQVGDFEGAIEDLDYVAERQPYKKEVFFLRGIALYHIGEYEQSQSDINTYLVDYPSNQEAKAYKKKLNQYFTARQQEIDAQNAQLAAQQSQERAYRNARTTEVVLGTVVPLAIWTALVLSW</sequence>
<dbReference type="InterPro" id="IPR050498">
    <property type="entry name" value="Ycf3"/>
</dbReference>
<dbReference type="SUPFAM" id="SSF48452">
    <property type="entry name" value="TPR-like"/>
    <property type="match status" value="1"/>
</dbReference>
<evidence type="ECO:0000256" key="3">
    <source>
        <dbReference type="PROSITE-ProRule" id="PRU00339"/>
    </source>
</evidence>
<proteinExistence type="predicted"/>
<keyword evidence="2 3" id="KW-0802">TPR repeat</keyword>
<dbReference type="SMART" id="SM00028">
    <property type="entry name" value="TPR"/>
    <property type="match status" value="2"/>
</dbReference>
<dbReference type="PANTHER" id="PTHR44858">
    <property type="entry name" value="TETRATRICOPEPTIDE REPEAT PROTEIN 6"/>
    <property type="match status" value="1"/>
</dbReference>
<evidence type="ECO:0000256" key="2">
    <source>
        <dbReference type="ARBA" id="ARBA00022803"/>
    </source>
</evidence>
<dbReference type="InterPro" id="IPR011990">
    <property type="entry name" value="TPR-like_helical_dom_sf"/>
</dbReference>
<evidence type="ECO:0000256" key="1">
    <source>
        <dbReference type="ARBA" id="ARBA00022737"/>
    </source>
</evidence>
<dbReference type="InterPro" id="IPR019734">
    <property type="entry name" value="TPR_rpt"/>
</dbReference>
<dbReference type="PANTHER" id="PTHR44858:SF1">
    <property type="entry name" value="UDP-N-ACETYLGLUCOSAMINE--PEPTIDE N-ACETYLGLUCOSAMINYLTRANSFERASE SPINDLY-RELATED"/>
    <property type="match status" value="1"/>
</dbReference>
<keyword evidence="5" id="KW-1185">Reference proteome</keyword>
<gene>
    <name evidence="4" type="ORF">PEPS_22170</name>
</gene>
<organism evidence="4 5">
    <name type="scientific">Persicobacter psychrovividus</name>
    <dbReference type="NCBI Taxonomy" id="387638"/>
    <lineage>
        <taxon>Bacteria</taxon>
        <taxon>Pseudomonadati</taxon>
        <taxon>Bacteroidota</taxon>
        <taxon>Cytophagia</taxon>
        <taxon>Cytophagales</taxon>
        <taxon>Persicobacteraceae</taxon>
        <taxon>Persicobacter</taxon>
    </lineage>
</organism>
<dbReference type="EMBL" id="AP025292">
    <property type="protein sequence ID" value="BDC99936.1"/>
    <property type="molecule type" value="Genomic_DNA"/>
</dbReference>
<evidence type="ECO:0008006" key="6">
    <source>
        <dbReference type="Google" id="ProtNLM"/>
    </source>
</evidence>
<dbReference type="Proteomes" id="UP001354989">
    <property type="component" value="Chromosome"/>
</dbReference>
<reference evidence="4 5" key="1">
    <citation type="submission" date="2021-12" db="EMBL/GenBank/DDBJ databases">
        <title>Genome sequencing of bacteria with rrn-lacking chromosome and rrn-plasmid.</title>
        <authorList>
            <person name="Anda M."/>
            <person name="Iwasaki W."/>
        </authorList>
    </citation>
    <scope>NUCLEOTIDE SEQUENCE [LARGE SCALE GENOMIC DNA]</scope>
    <source>
        <strain evidence="4 5">NBRC 101262</strain>
    </source>
</reference>
<dbReference type="PROSITE" id="PS50005">
    <property type="entry name" value="TPR"/>
    <property type="match status" value="1"/>
</dbReference>
<name>A0ABM7VG77_9BACT</name>
<protein>
    <recommendedName>
        <fullName evidence="6">Tetratricopeptide repeat protein</fullName>
    </recommendedName>
</protein>
<accession>A0ABM7VG77</accession>
<feature type="repeat" description="TPR" evidence="3">
    <location>
        <begin position="44"/>
        <end position="77"/>
    </location>
</feature>
<dbReference type="Gene3D" id="1.25.40.10">
    <property type="entry name" value="Tetratricopeptide repeat domain"/>
    <property type="match status" value="1"/>
</dbReference>